<feature type="domain" description="Glycosyl-hydrolase family 116 N-terminal" evidence="2">
    <location>
        <begin position="16"/>
        <end position="268"/>
    </location>
</feature>
<dbReference type="InterPro" id="IPR006775">
    <property type="entry name" value="GH116_catalytic"/>
</dbReference>
<dbReference type="Proteomes" id="UP000886723">
    <property type="component" value="Unassembled WGS sequence"/>
</dbReference>
<comment type="caution">
    <text evidence="3">The sequence shown here is derived from an EMBL/GenBank/DDBJ whole genome shotgun (WGS) entry which is preliminary data.</text>
</comment>
<reference evidence="3" key="2">
    <citation type="journal article" date="2021" name="PeerJ">
        <title>Extensive microbial diversity within the chicken gut microbiome revealed by metagenomics and culture.</title>
        <authorList>
            <person name="Gilroy R."/>
            <person name="Ravi A."/>
            <person name="Getino M."/>
            <person name="Pursley I."/>
            <person name="Horton D.L."/>
            <person name="Alikhan N.F."/>
            <person name="Baker D."/>
            <person name="Gharbi K."/>
            <person name="Hall N."/>
            <person name="Watson M."/>
            <person name="Adriaenssens E.M."/>
            <person name="Foster-Nyarko E."/>
            <person name="Jarju S."/>
            <person name="Secka A."/>
            <person name="Antonio M."/>
            <person name="Oren A."/>
            <person name="Chaudhuri R.R."/>
            <person name="La Ragione R."/>
            <person name="Hildebrand F."/>
            <person name="Pallen M.J."/>
        </authorList>
    </citation>
    <scope>NUCLEOTIDE SEQUENCE</scope>
    <source>
        <strain evidence="3">ChiBcec2-4451</strain>
    </source>
</reference>
<evidence type="ECO:0008006" key="5">
    <source>
        <dbReference type="Google" id="ProtNLM"/>
    </source>
</evidence>
<dbReference type="InterPro" id="IPR012341">
    <property type="entry name" value="6hp_glycosidase-like_sf"/>
</dbReference>
<proteinExistence type="predicted"/>
<sequence length="881" mass="100518">MNTTRTVTERQEQLNGMALGGIGTGTVEIRPNGCLEDWEIFNLGQWACSDPEKNGKADLPDYDCDVLPFYIRTKAADGQPVVRKLCHSRKIGGFRSVSYSFMKNVEEIRWTPDFPRCCLEYADSRLPVRLKAEYIAPVVPRDYKTSSMPGFYIVFSAANESDQEQEVSLMGTLKNPVNRGLADRGLRNRIFAGENGTTLLMDSTASWEKEQSGSMALSAAGGEISWIVGDYTEYFGAYVLGGELGISEESCLFDFRNTGRLPNQGWEEKKESFLAVTDEELDAADTETLEKWLEDAKGLASGYRPWKRLTEVRPDILETAEGKREFLKVLLGQYREFEQEPFRGWGDGALCSSFRLQPGEEKQITFLVSWHFPHHVSIAGNYVGHQYSRWCGNALDAANYLLEHGQEIRNSARRLSRVLDTCSAPEYFSNPWSIQADTLLKCSWWAENGDFGIWEGLGSCGFHTTDITYYGSFLLMALFPQLQLRQMRMGLRFQREDGRVHHFFRPDFDHVDEGYDRVDMNQQFVLMVCRDYLWTGDRAYLEEMWEPVKKAMDSIEALDGNGDGLPDQDTRYNTYDAWRFRGTPAYIAGLWLGALLAAVRLADEMQDENRKTHWQALLEKGRASFENLWNGSYYSLWVDGEERDECLMTGQLDAQWYCHLLGIGSYVPADKEQKVLKQVWEHNYSEEGGLINASYPEGRIPTLYTYENVQVESNWSGIEYAMVSMYLENGYLKEAGELAANIDGRYMQAGRIFNHEECGGHYYRPMAAWTIMQSLAGLRLDVPRHRWTLRPCRQEIEVPWFTPEGYGIFWSDKEGMTISCEDGTASLAGFELAEGFHPEKVCLDDRPLAYDRTQGGLQMKEICTLQPGQCLKIQGKFHVAQ</sequence>
<dbReference type="AlphaFoldDB" id="A0A9D1NU63"/>
<dbReference type="SUPFAM" id="SSF48208">
    <property type="entry name" value="Six-hairpin glycosidases"/>
    <property type="match status" value="1"/>
</dbReference>
<dbReference type="Pfam" id="PF04685">
    <property type="entry name" value="DUF608"/>
    <property type="match status" value="1"/>
</dbReference>
<name>A0A9D1NU63_9FIRM</name>
<dbReference type="Pfam" id="PF12215">
    <property type="entry name" value="Glyco_hydr_116N"/>
    <property type="match status" value="1"/>
</dbReference>
<dbReference type="InterPro" id="IPR008928">
    <property type="entry name" value="6-hairpin_glycosidase_sf"/>
</dbReference>
<dbReference type="GO" id="GO:0008422">
    <property type="term" value="F:beta-glucosidase activity"/>
    <property type="evidence" value="ECO:0007669"/>
    <property type="project" value="TreeGrafter"/>
</dbReference>
<dbReference type="PANTHER" id="PTHR12654">
    <property type="entry name" value="BILE ACID BETA-GLUCOSIDASE-RELATED"/>
    <property type="match status" value="1"/>
</dbReference>
<dbReference type="PANTHER" id="PTHR12654:SF0">
    <property type="entry name" value="NON-LYSOSOMAL GLUCOSYLCERAMIDASE"/>
    <property type="match status" value="1"/>
</dbReference>
<gene>
    <name evidence="3" type="ORF">IAA63_04320</name>
</gene>
<dbReference type="InterPro" id="IPR024462">
    <property type="entry name" value="GH116_N"/>
</dbReference>
<dbReference type="Gene3D" id="1.50.10.10">
    <property type="match status" value="1"/>
</dbReference>
<evidence type="ECO:0000313" key="4">
    <source>
        <dbReference type="Proteomes" id="UP000886723"/>
    </source>
</evidence>
<feature type="domain" description="Glycosyl-hydrolase family 116 catalytic region" evidence="1">
    <location>
        <begin position="518"/>
        <end position="770"/>
    </location>
</feature>
<dbReference type="EMBL" id="DVON01000091">
    <property type="protein sequence ID" value="HIV12351.1"/>
    <property type="molecule type" value="Genomic_DNA"/>
</dbReference>
<protein>
    <recommendedName>
        <fullName evidence="5">Glucosylceramidase</fullName>
    </recommendedName>
</protein>
<organism evidence="3 4">
    <name type="scientific">Candidatus Pullilachnospira stercoravium</name>
    <dbReference type="NCBI Taxonomy" id="2840913"/>
    <lineage>
        <taxon>Bacteria</taxon>
        <taxon>Bacillati</taxon>
        <taxon>Bacillota</taxon>
        <taxon>Clostridia</taxon>
        <taxon>Lachnospirales</taxon>
        <taxon>Lachnospiraceae</taxon>
        <taxon>Lachnospiraceae incertae sedis</taxon>
        <taxon>Candidatus Pullilachnospira</taxon>
    </lineage>
</organism>
<evidence type="ECO:0000259" key="1">
    <source>
        <dbReference type="Pfam" id="PF04685"/>
    </source>
</evidence>
<accession>A0A9D1NU63</accession>
<evidence type="ECO:0000313" key="3">
    <source>
        <dbReference type="EMBL" id="HIV12351.1"/>
    </source>
</evidence>
<dbReference type="GO" id="GO:0005975">
    <property type="term" value="P:carbohydrate metabolic process"/>
    <property type="evidence" value="ECO:0007669"/>
    <property type="project" value="InterPro"/>
</dbReference>
<reference evidence="3" key="1">
    <citation type="submission" date="2020-10" db="EMBL/GenBank/DDBJ databases">
        <authorList>
            <person name="Gilroy R."/>
        </authorList>
    </citation>
    <scope>NUCLEOTIDE SEQUENCE</scope>
    <source>
        <strain evidence="3">ChiBcec2-4451</strain>
    </source>
</reference>
<dbReference type="InterPro" id="IPR052566">
    <property type="entry name" value="Non-lysos_glucosylceramidase"/>
</dbReference>
<evidence type="ECO:0000259" key="2">
    <source>
        <dbReference type="Pfam" id="PF12215"/>
    </source>
</evidence>